<dbReference type="PANTHER" id="PTHR42110:SF1">
    <property type="entry name" value="L-ASPARAGINASE, PUTATIVE (AFU_ORTHOLOGUE AFUA_3G11890)-RELATED"/>
    <property type="match status" value="1"/>
</dbReference>
<proteinExistence type="predicted"/>
<accession>A0ABT5TYR7</accession>
<dbReference type="Proteomes" id="UP001165561">
    <property type="component" value="Unassembled WGS sequence"/>
</dbReference>
<dbReference type="InterPro" id="IPR010349">
    <property type="entry name" value="Asparaginase_II"/>
</dbReference>
<reference evidence="1" key="1">
    <citation type="submission" date="2023-02" db="EMBL/GenBank/DDBJ databases">
        <title>Georgenia sp.10Sc9-8, isolated from a soil sample collected from the Taklamakan desert.</title>
        <authorList>
            <person name="Liu S."/>
        </authorList>
    </citation>
    <scope>NUCLEOTIDE SEQUENCE</scope>
    <source>
        <strain evidence="1">10Sc9-8</strain>
    </source>
</reference>
<name>A0ABT5TYR7_9MICO</name>
<evidence type="ECO:0000313" key="1">
    <source>
        <dbReference type="EMBL" id="MDD9207216.1"/>
    </source>
</evidence>
<sequence>MSPGELLAVVVRDGVTESVHTGHLVVAAPDGAVLVRRGRPEDQYFPRSSLKPLQALAMLRCGLDLPPEHLALACASHSGEEVHVAAVRAVLTGAGLTEAALQNTPDLPLDAGAARRWQEAGNGASAVTQNCSGKHAAMLATCMVNGWETAGYLAVDHPLQQAVRGCVAELTGEAGGPVSVDGCGAPLFSCSLTGLARAFARLATAAEGTVEARVADAMRSHPELVGGTGRDVTAAMRAVPGLLAKDGAEGVYAAATSDGGATAFKVADGGSRPRPVVLGAALRRAGVDAAATAAWSAVPVLGHGAPVGEVLAWDDPRVPGHPG</sequence>
<evidence type="ECO:0000313" key="2">
    <source>
        <dbReference type="Proteomes" id="UP001165561"/>
    </source>
</evidence>
<gene>
    <name evidence="1" type="ORF">PU560_12175</name>
</gene>
<comment type="caution">
    <text evidence="1">The sequence shown here is derived from an EMBL/GenBank/DDBJ whole genome shotgun (WGS) entry which is preliminary data.</text>
</comment>
<organism evidence="1 2">
    <name type="scientific">Georgenia halotolerans</name>
    <dbReference type="NCBI Taxonomy" id="3028317"/>
    <lineage>
        <taxon>Bacteria</taxon>
        <taxon>Bacillati</taxon>
        <taxon>Actinomycetota</taxon>
        <taxon>Actinomycetes</taxon>
        <taxon>Micrococcales</taxon>
        <taxon>Bogoriellaceae</taxon>
        <taxon>Georgenia</taxon>
    </lineage>
</organism>
<dbReference type="Pfam" id="PF06089">
    <property type="entry name" value="Asparaginase_II"/>
    <property type="match status" value="1"/>
</dbReference>
<dbReference type="PANTHER" id="PTHR42110">
    <property type="entry name" value="L-ASPARAGINASE, PUTATIVE (AFU_ORTHOLOGUE AFUA_3G11890)-RELATED"/>
    <property type="match status" value="1"/>
</dbReference>
<dbReference type="EMBL" id="JARACI010001064">
    <property type="protein sequence ID" value="MDD9207216.1"/>
    <property type="molecule type" value="Genomic_DNA"/>
</dbReference>
<keyword evidence="2" id="KW-1185">Reference proteome</keyword>
<protein>
    <submittedName>
        <fullName evidence="1">Asparaginase</fullName>
    </submittedName>
</protein>